<name>U6MJH3_EIMMA</name>
<dbReference type="GeneID" id="25334159"/>
<sequence length="545" mass="59315">MAVLVSCAAGGGPVHVLPAGAQQGEVGLTLVRSPTYGDSVDSDFHGDSSWVWMRRGVAAASFYRRQRAPPSKLSIHLVLTLAMTAVVLLIMRCAFNQVNTSGKTSRRVLGEGDDYLEACGRRIQPSPNNAADAALQIGPQLESSIRSLLKKQHSVFLSAWRSVPKMISLLRLKTLCLLTEYAAMEHTVISGFLPDNLEEKRRQTASHLLNMSLYIVRGTPRRGPFSKSVYRLIRVCRFFSASQSRQAKLPKMTAEDAVQLLEEFLTVQHETWALIYRAMLELERWGPTPDGPPLEQTSMLVLFTVSGTLRIRRMQLLRIPAALYCLNELQEETKLRPIFGEVGIKKALACGPLPGAEGQIKEIKWLVNELVTKRVLGEESLGVEDERAQSESSGTAADSSTNSLPPHRTTIIDIPPSTARSALTEPAQRLLSRQFFALVSSSSLSSSETAAVTSKSHSSSASPPNPFQHAACSEDRPGVKMENSNVPFLGSGGRPFHGVPLGAPPGPWPPEGTRRPMGAMTPFDLSNLDFWARGLSHPPPGGGKG</sequence>
<evidence type="ECO:0000256" key="2">
    <source>
        <dbReference type="SAM" id="Phobius"/>
    </source>
</evidence>
<dbReference type="RefSeq" id="XP_013338455.1">
    <property type="nucleotide sequence ID" value="XM_013483001.1"/>
</dbReference>
<keyword evidence="2" id="KW-1133">Transmembrane helix</keyword>
<evidence type="ECO:0000313" key="4">
    <source>
        <dbReference type="Proteomes" id="UP000030763"/>
    </source>
</evidence>
<keyword evidence="2" id="KW-0812">Transmembrane</keyword>
<dbReference type="OMA" id="REERHTH"/>
<gene>
    <name evidence="3" type="ORF">EMWEY_00001730</name>
</gene>
<keyword evidence="4" id="KW-1185">Reference proteome</keyword>
<feature type="region of interest" description="Disordered" evidence="1">
    <location>
        <begin position="454"/>
        <end position="484"/>
    </location>
</feature>
<dbReference type="OrthoDB" id="10559234at2759"/>
<proteinExistence type="predicted"/>
<organism evidence="3 4">
    <name type="scientific">Eimeria maxima</name>
    <name type="common">Coccidian parasite</name>
    <dbReference type="NCBI Taxonomy" id="5804"/>
    <lineage>
        <taxon>Eukaryota</taxon>
        <taxon>Sar</taxon>
        <taxon>Alveolata</taxon>
        <taxon>Apicomplexa</taxon>
        <taxon>Conoidasida</taxon>
        <taxon>Coccidia</taxon>
        <taxon>Eucoccidiorida</taxon>
        <taxon>Eimeriorina</taxon>
        <taxon>Eimeriidae</taxon>
        <taxon>Eimeria</taxon>
    </lineage>
</organism>
<dbReference type="AlphaFoldDB" id="U6MJH3"/>
<dbReference type="EMBL" id="HG722238">
    <property type="protein sequence ID" value="CDJ61805.1"/>
    <property type="molecule type" value="Genomic_DNA"/>
</dbReference>
<feature type="transmembrane region" description="Helical" evidence="2">
    <location>
        <begin position="73"/>
        <end position="91"/>
    </location>
</feature>
<dbReference type="VEuPathDB" id="ToxoDB:EMWEY_00001730"/>
<reference evidence="3" key="2">
    <citation type="submission" date="2013-10" db="EMBL/GenBank/DDBJ databases">
        <authorList>
            <person name="Aslett M."/>
        </authorList>
    </citation>
    <scope>NUCLEOTIDE SEQUENCE [LARGE SCALE GENOMIC DNA]</scope>
    <source>
        <strain evidence="3">Weybridge</strain>
    </source>
</reference>
<evidence type="ECO:0008006" key="5">
    <source>
        <dbReference type="Google" id="ProtNLM"/>
    </source>
</evidence>
<protein>
    <recommendedName>
        <fullName evidence="5">Transmembrane protein</fullName>
    </recommendedName>
</protein>
<dbReference type="Proteomes" id="UP000030763">
    <property type="component" value="Unassembled WGS sequence"/>
</dbReference>
<feature type="compositionally biased region" description="Polar residues" evidence="1">
    <location>
        <begin position="390"/>
        <end position="404"/>
    </location>
</feature>
<evidence type="ECO:0000313" key="3">
    <source>
        <dbReference type="EMBL" id="CDJ61805.1"/>
    </source>
</evidence>
<accession>U6MJH3</accession>
<reference evidence="3" key="1">
    <citation type="submission" date="2013-10" db="EMBL/GenBank/DDBJ databases">
        <title>Genomic analysis of the causative agents of coccidiosis in chickens.</title>
        <authorList>
            <person name="Reid A.J."/>
            <person name="Blake D."/>
            <person name="Billington K."/>
            <person name="Browne H."/>
            <person name="Dunn M."/>
            <person name="Hung S."/>
            <person name="Kawahara F."/>
            <person name="Miranda-Saavedra D."/>
            <person name="Mourier T."/>
            <person name="Nagra H."/>
            <person name="Otto T.D."/>
            <person name="Rawlings N."/>
            <person name="Sanchez A."/>
            <person name="Sanders M."/>
            <person name="Subramaniam C."/>
            <person name="Tay Y."/>
            <person name="Dear P."/>
            <person name="Doerig C."/>
            <person name="Gruber A."/>
            <person name="Parkinson J."/>
            <person name="Shirley M."/>
            <person name="Wan K.L."/>
            <person name="Berriman M."/>
            <person name="Tomley F."/>
            <person name="Pain A."/>
        </authorList>
    </citation>
    <scope>NUCLEOTIDE SEQUENCE [LARGE SCALE GENOMIC DNA]</scope>
    <source>
        <strain evidence="3">Weybridge</strain>
    </source>
</reference>
<evidence type="ECO:0000256" key="1">
    <source>
        <dbReference type="SAM" id="MobiDB-lite"/>
    </source>
</evidence>
<keyword evidence="2" id="KW-0472">Membrane</keyword>
<feature type="region of interest" description="Disordered" evidence="1">
    <location>
        <begin position="382"/>
        <end position="419"/>
    </location>
</feature>